<proteinExistence type="predicted"/>
<feature type="region of interest" description="Disordered" evidence="1">
    <location>
        <begin position="278"/>
        <end position="319"/>
    </location>
</feature>
<dbReference type="Proteomes" id="UP000193827">
    <property type="component" value="Unassembled WGS sequence"/>
</dbReference>
<accession>A0A1Y5RZ21</accession>
<dbReference type="EC" id="2.1.1.102" evidence="2"/>
<keyword evidence="3" id="KW-1185">Reference proteome</keyword>
<sequence length="544" mass="61826">MSRDYTIGMLWVEGPLSYVETLCAKSFLDAGHQVKLYHYKDVQNVPDGIELVHGDTVLKIDRFIQHGRTGSFALFSDVFRYHLLQQNAGMIWADLDAYCVKKFESETGHFFGWESAKHINGGVLGLPPDSDALGQLLEMTEDEYGVPEWFTQAEKDRLQKLKDAGKPVHVSEMVWGVWGPHAVTHYLKKTGEAKYALPIEGLYPVGFRNRRQLMRGGMKQKVEAVLTPDTYSIHFYGRRVREFLSNIGGLPEPDSYMEELLVKHNIDTDTAPVLSREEKAAMKSKKAEKPTTEKPAKAPAKPAAAKISAGPVPQLPIGKGGENLTDLADRYGSDKGSTKHRYTELYHMLFHPYRGRKINFLEMGLLIGGPEHGIDKDRETTDVPSIRMWLEYFPKAHIHGLDVSDFSWFKNERFTFHRCDMDNRAEITRAIEEITPAPTIVVDDASHASHHQQNAFLEIFPRLESGGLYVIEDLRWQPETYEKPGITKTAALFRSWLDHREFQHSDPAIAAEFNALAPEISGCIVEPVRYQKKRRDQVAVIHKR</sequence>
<dbReference type="SUPFAM" id="SSF53335">
    <property type="entry name" value="S-adenosyl-L-methionine-dependent methyltransferases"/>
    <property type="match status" value="1"/>
</dbReference>
<reference evidence="2 3" key="1">
    <citation type="submission" date="2017-03" db="EMBL/GenBank/DDBJ databases">
        <authorList>
            <person name="Afonso C.L."/>
            <person name="Miller P.J."/>
            <person name="Scott M.A."/>
            <person name="Spackman E."/>
            <person name="Goraichik I."/>
            <person name="Dimitrov K.M."/>
            <person name="Suarez D.L."/>
            <person name="Swayne D.E."/>
        </authorList>
    </citation>
    <scope>NUCLEOTIDE SEQUENCE [LARGE SCALE GENOMIC DNA]</scope>
    <source>
        <strain evidence="2 3">CECT 8287</strain>
    </source>
</reference>
<dbReference type="InterPro" id="IPR029063">
    <property type="entry name" value="SAM-dependent_MTases_sf"/>
</dbReference>
<dbReference type="InterPro" id="IPR029044">
    <property type="entry name" value="Nucleotide-diphossugar_trans"/>
</dbReference>
<dbReference type="SUPFAM" id="SSF53448">
    <property type="entry name" value="Nucleotide-diphospho-sugar transferases"/>
    <property type="match status" value="1"/>
</dbReference>
<gene>
    <name evidence="2" type="primary">tylE</name>
    <name evidence="2" type="ORF">PEL8287_01218</name>
</gene>
<protein>
    <submittedName>
        <fullName evidence="2">Demethylmacrocin O-methyltransferase</fullName>
        <ecNumber evidence="2">2.1.1.102</ecNumber>
    </submittedName>
</protein>
<evidence type="ECO:0000313" key="2">
    <source>
        <dbReference type="EMBL" id="SLN26196.1"/>
    </source>
</evidence>
<keyword evidence="2" id="KW-0489">Methyltransferase</keyword>
<dbReference type="GO" id="GO:0030770">
    <property type="term" value="F:demethylmacrocin O-methyltransferase activity"/>
    <property type="evidence" value="ECO:0007669"/>
    <property type="project" value="UniProtKB-EC"/>
</dbReference>
<feature type="compositionally biased region" description="Low complexity" evidence="1">
    <location>
        <begin position="297"/>
        <end position="306"/>
    </location>
</feature>
<evidence type="ECO:0000313" key="3">
    <source>
        <dbReference type="Proteomes" id="UP000193827"/>
    </source>
</evidence>
<dbReference type="RefSeq" id="WP_235862208.1">
    <property type="nucleotide sequence ID" value="NZ_FWFL01000002.1"/>
</dbReference>
<feature type="compositionally biased region" description="Basic and acidic residues" evidence="1">
    <location>
        <begin position="278"/>
        <end position="296"/>
    </location>
</feature>
<dbReference type="Gene3D" id="3.90.550.20">
    <property type="match status" value="1"/>
</dbReference>
<organism evidence="2 3">
    <name type="scientific">Roseovarius litorisediminis</name>
    <dbReference type="NCBI Taxonomy" id="1312363"/>
    <lineage>
        <taxon>Bacteria</taxon>
        <taxon>Pseudomonadati</taxon>
        <taxon>Pseudomonadota</taxon>
        <taxon>Alphaproteobacteria</taxon>
        <taxon>Rhodobacterales</taxon>
        <taxon>Roseobacteraceae</taxon>
        <taxon>Roseovarius</taxon>
    </lineage>
</organism>
<evidence type="ECO:0000256" key="1">
    <source>
        <dbReference type="SAM" id="MobiDB-lite"/>
    </source>
</evidence>
<dbReference type="GO" id="GO:0032259">
    <property type="term" value="P:methylation"/>
    <property type="evidence" value="ECO:0007669"/>
    <property type="project" value="UniProtKB-KW"/>
</dbReference>
<dbReference type="Gene3D" id="3.40.50.150">
    <property type="entry name" value="Vaccinia Virus protein VP39"/>
    <property type="match status" value="1"/>
</dbReference>
<keyword evidence="2" id="KW-0808">Transferase</keyword>
<name>A0A1Y5RZ21_9RHOB</name>
<dbReference type="AlphaFoldDB" id="A0A1Y5RZ21"/>
<dbReference type="EMBL" id="FWFL01000002">
    <property type="protein sequence ID" value="SLN26196.1"/>
    <property type="molecule type" value="Genomic_DNA"/>
</dbReference>